<feature type="compositionally biased region" description="Low complexity" evidence="2">
    <location>
        <begin position="38"/>
        <end position="57"/>
    </location>
</feature>
<keyword evidence="5" id="KW-1185">Reference proteome</keyword>
<dbReference type="EMBL" id="JPKY01000174">
    <property type="protein sequence ID" value="KFH40713.1"/>
    <property type="molecule type" value="Genomic_DNA"/>
</dbReference>
<evidence type="ECO:0000313" key="5">
    <source>
        <dbReference type="Proteomes" id="UP000029964"/>
    </source>
</evidence>
<proteinExistence type="predicted"/>
<dbReference type="Proteomes" id="UP000029964">
    <property type="component" value="Unassembled WGS sequence"/>
</dbReference>
<feature type="compositionally biased region" description="Polar residues" evidence="2">
    <location>
        <begin position="73"/>
        <end position="83"/>
    </location>
</feature>
<accession>A0A086SUD1</accession>
<evidence type="ECO:0000256" key="2">
    <source>
        <dbReference type="SAM" id="MobiDB-lite"/>
    </source>
</evidence>
<comment type="caution">
    <text evidence="4">The sequence shown here is derived from an EMBL/GenBank/DDBJ whole genome shotgun (WGS) entry which is preliminary data.</text>
</comment>
<evidence type="ECO:0000256" key="1">
    <source>
        <dbReference type="ARBA" id="ARBA00023002"/>
    </source>
</evidence>
<dbReference type="GO" id="GO:0046872">
    <property type="term" value="F:metal ion binding"/>
    <property type="evidence" value="ECO:0007669"/>
    <property type="project" value="InterPro"/>
</dbReference>
<keyword evidence="1" id="KW-0560">Oxidoreductase</keyword>
<dbReference type="SUPFAM" id="SSF56796">
    <property type="entry name" value="Dehydroquinate synthase-like"/>
    <property type="match status" value="1"/>
</dbReference>
<gene>
    <name evidence="4" type="ORF">ACRE_085890</name>
</gene>
<protein>
    <submittedName>
        <fullName evidence="4">Maleylacetate reductase-like protein</fullName>
    </submittedName>
</protein>
<feature type="region of interest" description="Disordered" evidence="2">
    <location>
        <begin position="200"/>
        <end position="228"/>
    </location>
</feature>
<dbReference type="Pfam" id="PF00465">
    <property type="entry name" value="Fe-ADH"/>
    <property type="match status" value="1"/>
</dbReference>
<reference evidence="5" key="1">
    <citation type="journal article" date="2014" name="Genome Announc.">
        <title>Genome sequence and annotation of Acremonium chrysogenum, producer of the beta-lactam antibiotic cephalosporin C.</title>
        <authorList>
            <person name="Terfehr D."/>
            <person name="Dahlmann T.A."/>
            <person name="Specht T."/>
            <person name="Zadra I."/>
            <person name="Kuernsteiner H."/>
            <person name="Kueck U."/>
        </authorList>
    </citation>
    <scope>NUCLEOTIDE SEQUENCE [LARGE SCALE GENOMIC DNA]</scope>
    <source>
        <strain evidence="5">ATCC 11550 / CBS 779.69 / DSM 880 / IAM 14645 / JCM 23072 / IMI 49137</strain>
    </source>
</reference>
<feature type="region of interest" description="Disordered" evidence="2">
    <location>
        <begin position="32"/>
        <end position="83"/>
    </location>
</feature>
<evidence type="ECO:0000313" key="4">
    <source>
        <dbReference type="EMBL" id="KFH40713.1"/>
    </source>
</evidence>
<feature type="domain" description="Alcohol dehydrogenase iron-type/glycerol dehydrogenase GldA" evidence="3">
    <location>
        <begin position="88"/>
        <end position="206"/>
    </location>
</feature>
<dbReference type="AlphaFoldDB" id="A0A086SUD1"/>
<dbReference type="GO" id="GO:0016491">
    <property type="term" value="F:oxidoreductase activity"/>
    <property type="evidence" value="ECO:0007669"/>
    <property type="project" value="UniProtKB-KW"/>
</dbReference>
<dbReference type="HOGENOM" id="CLU_054242_0_0_1"/>
<organism evidence="4 5">
    <name type="scientific">Hapsidospora chrysogenum (strain ATCC 11550 / CBS 779.69 / DSM 880 / IAM 14645 / JCM 23072 / IMI 49137)</name>
    <name type="common">Acremonium chrysogenum</name>
    <dbReference type="NCBI Taxonomy" id="857340"/>
    <lineage>
        <taxon>Eukaryota</taxon>
        <taxon>Fungi</taxon>
        <taxon>Dikarya</taxon>
        <taxon>Ascomycota</taxon>
        <taxon>Pezizomycotina</taxon>
        <taxon>Sordariomycetes</taxon>
        <taxon>Hypocreomycetidae</taxon>
        <taxon>Hypocreales</taxon>
        <taxon>Bionectriaceae</taxon>
        <taxon>Hapsidospora</taxon>
    </lineage>
</organism>
<sequence>MNSSISAPTSPQNPLAGTTTTAAATITPTGVHNRGAITLTPPSASASASASPSASATGLGGAATVSRKPSRPAISSTGSAKNAPSLSPRVVFGAGAISHLPTELGRLRASSPLIISSPSCISLARQVQTLIPNLGSTILDSALINVPQRVVDDALDRVSGRDCVISVGGSSAVKLAKSIAVRNKVPHICVPTAYSGSEMSLLGGARRRGKDRQSGSRPSRRHSADMDTHTLPTIVIYDENLTRNTISTTISVPMDAGPSPESRRHRACDDEDAQWSYIHLPGV</sequence>
<evidence type="ECO:0000259" key="3">
    <source>
        <dbReference type="Pfam" id="PF00465"/>
    </source>
</evidence>
<dbReference type="STRING" id="857340.A0A086SUD1"/>
<name>A0A086SUD1_HAPC1</name>
<dbReference type="Gene3D" id="3.40.50.1970">
    <property type="match status" value="1"/>
</dbReference>
<dbReference type="InterPro" id="IPR001670">
    <property type="entry name" value="ADH_Fe/GldA"/>
</dbReference>
<dbReference type="OrthoDB" id="3360544at2759"/>